<dbReference type="PANTHER" id="PTHR18964:SF149">
    <property type="entry name" value="BIFUNCTIONAL UDP-N-ACETYLGLUCOSAMINE 2-EPIMERASE_N-ACETYLMANNOSAMINE KINASE"/>
    <property type="match status" value="1"/>
</dbReference>
<protein>
    <submittedName>
        <fullName evidence="2">ROK family protein</fullName>
    </submittedName>
</protein>
<dbReference type="AlphaFoldDB" id="C7Q736"/>
<evidence type="ECO:0000313" key="3">
    <source>
        <dbReference type="Proteomes" id="UP000000851"/>
    </source>
</evidence>
<sequence>MTSRAQKTTRDLRWHNRADLLTRLYLGEATNRNDLARASGLSAATISNVVSDLIGDGLVGENGSQSSAGGRPRSLLRVLPAFGHVVGIDIGETEIRVGLFDWTLHPVAEEARPVDIPRVPPQQVADQVLSEIAAVTARAGIAVDDLLGVGIGVPGAGGSVIHAPTLGWSAVPLAGLLRDRLGFTPDIDNGAMALGQAEAWRGAARGAERAVALLLGTGAGGALSLAAGPGGRARSFTMEWGHTVVDLEGPHCRCGARGCLETYIGAEAILARYAATPGSTPLAEDGVEAQLSELVARASQHHESAALEVLDATATYLGVGISNLINLVAPDRVIISGWAGALLCDAALLPAVRRVVRRHALPYLQEFTRIEPGELGPSATALGAATLPVARLLADGGRREER</sequence>
<accession>C7Q736</accession>
<dbReference type="PANTHER" id="PTHR18964">
    <property type="entry name" value="ROK (REPRESSOR, ORF, KINASE) FAMILY"/>
    <property type="match status" value="1"/>
</dbReference>
<dbReference type="HOGENOM" id="CLU_036604_13_1_11"/>
<dbReference type="STRING" id="479433.Caci_7220"/>
<dbReference type="Proteomes" id="UP000000851">
    <property type="component" value="Chromosome"/>
</dbReference>
<proteinExistence type="inferred from homology"/>
<dbReference type="SUPFAM" id="SSF46785">
    <property type="entry name" value="Winged helix' DNA-binding domain"/>
    <property type="match status" value="1"/>
</dbReference>
<name>C7Q736_CATAD</name>
<dbReference type="InterPro" id="IPR000600">
    <property type="entry name" value="ROK"/>
</dbReference>
<dbReference type="Pfam" id="PF00480">
    <property type="entry name" value="ROK"/>
    <property type="match status" value="1"/>
</dbReference>
<gene>
    <name evidence="2" type="ordered locus">Caci_7220</name>
</gene>
<dbReference type="Gene3D" id="1.10.10.10">
    <property type="entry name" value="Winged helix-like DNA-binding domain superfamily/Winged helix DNA-binding domain"/>
    <property type="match status" value="1"/>
</dbReference>
<dbReference type="Gene3D" id="3.30.420.40">
    <property type="match status" value="2"/>
</dbReference>
<organism evidence="2 3">
    <name type="scientific">Catenulispora acidiphila (strain DSM 44928 / JCM 14897 / NBRC 102108 / NRRL B-24433 / ID139908)</name>
    <dbReference type="NCBI Taxonomy" id="479433"/>
    <lineage>
        <taxon>Bacteria</taxon>
        <taxon>Bacillati</taxon>
        <taxon>Actinomycetota</taxon>
        <taxon>Actinomycetes</taxon>
        <taxon>Catenulisporales</taxon>
        <taxon>Catenulisporaceae</taxon>
        <taxon>Catenulispora</taxon>
    </lineage>
</organism>
<dbReference type="OrthoDB" id="3534172at2"/>
<dbReference type="InterPro" id="IPR036390">
    <property type="entry name" value="WH_DNA-bd_sf"/>
</dbReference>
<dbReference type="InParanoid" id="C7Q736"/>
<dbReference type="InterPro" id="IPR036388">
    <property type="entry name" value="WH-like_DNA-bd_sf"/>
</dbReference>
<dbReference type="EMBL" id="CP001700">
    <property type="protein sequence ID" value="ACU76049.1"/>
    <property type="molecule type" value="Genomic_DNA"/>
</dbReference>
<dbReference type="KEGG" id="cai:Caci_7220"/>
<evidence type="ECO:0000313" key="2">
    <source>
        <dbReference type="EMBL" id="ACU76049.1"/>
    </source>
</evidence>
<dbReference type="InterPro" id="IPR043129">
    <property type="entry name" value="ATPase_NBD"/>
</dbReference>
<dbReference type="SUPFAM" id="SSF53067">
    <property type="entry name" value="Actin-like ATPase domain"/>
    <property type="match status" value="1"/>
</dbReference>
<evidence type="ECO:0000256" key="1">
    <source>
        <dbReference type="ARBA" id="ARBA00006479"/>
    </source>
</evidence>
<keyword evidence="3" id="KW-1185">Reference proteome</keyword>
<reference evidence="2 3" key="1">
    <citation type="journal article" date="2009" name="Stand. Genomic Sci.">
        <title>Complete genome sequence of Catenulispora acidiphila type strain (ID 139908).</title>
        <authorList>
            <person name="Copeland A."/>
            <person name="Lapidus A."/>
            <person name="Glavina Del Rio T."/>
            <person name="Nolan M."/>
            <person name="Lucas S."/>
            <person name="Chen F."/>
            <person name="Tice H."/>
            <person name="Cheng J.F."/>
            <person name="Bruce D."/>
            <person name="Goodwin L."/>
            <person name="Pitluck S."/>
            <person name="Mikhailova N."/>
            <person name="Pati A."/>
            <person name="Ivanova N."/>
            <person name="Mavromatis K."/>
            <person name="Chen A."/>
            <person name="Palaniappan K."/>
            <person name="Chain P."/>
            <person name="Land M."/>
            <person name="Hauser L."/>
            <person name="Chang Y.J."/>
            <person name="Jeffries C.D."/>
            <person name="Chertkov O."/>
            <person name="Brettin T."/>
            <person name="Detter J.C."/>
            <person name="Han C."/>
            <person name="Ali Z."/>
            <person name="Tindall B.J."/>
            <person name="Goker M."/>
            <person name="Bristow J."/>
            <person name="Eisen J.A."/>
            <person name="Markowitz V."/>
            <person name="Hugenholtz P."/>
            <person name="Kyrpides N.C."/>
            <person name="Klenk H.P."/>
        </authorList>
    </citation>
    <scope>NUCLEOTIDE SEQUENCE [LARGE SCALE GENOMIC DNA]</scope>
    <source>
        <strain evidence="3">DSM 44928 / JCM 14897 / NBRC 102108 / NRRL B-24433 / ID139908</strain>
    </source>
</reference>
<dbReference type="eggNOG" id="COG1940">
    <property type="taxonomic scope" value="Bacteria"/>
</dbReference>
<dbReference type="RefSeq" id="WP_015795777.1">
    <property type="nucleotide sequence ID" value="NC_013131.1"/>
</dbReference>
<comment type="similarity">
    <text evidence="1">Belongs to the ROK (NagC/XylR) family.</text>
</comment>